<feature type="compositionally biased region" description="Basic and acidic residues" evidence="6">
    <location>
        <begin position="1809"/>
        <end position="1826"/>
    </location>
</feature>
<dbReference type="GO" id="GO:0034967">
    <property type="term" value="C:Set3 complex"/>
    <property type="evidence" value="ECO:0007669"/>
    <property type="project" value="TreeGrafter"/>
</dbReference>
<feature type="region of interest" description="Disordered" evidence="6">
    <location>
        <begin position="846"/>
        <end position="935"/>
    </location>
</feature>
<keyword evidence="8" id="KW-1185">Reference proteome</keyword>
<feature type="compositionally biased region" description="Basic residues" evidence="6">
    <location>
        <begin position="877"/>
        <end position="919"/>
    </location>
</feature>
<dbReference type="CDD" id="cd10529">
    <property type="entry name" value="SET_SETD5-like"/>
    <property type="match status" value="1"/>
</dbReference>
<feature type="compositionally biased region" description="Acidic residues" evidence="6">
    <location>
        <begin position="2065"/>
        <end position="2092"/>
    </location>
</feature>
<dbReference type="GO" id="GO:0008170">
    <property type="term" value="F:N-methyltransferase activity"/>
    <property type="evidence" value="ECO:0007669"/>
    <property type="project" value="UniProtKB-ARBA"/>
</dbReference>
<protein>
    <submittedName>
        <fullName evidence="9 10">Uncharacterized protein LOC108740337 isoform X1</fullName>
    </submittedName>
</protein>
<dbReference type="PANTHER" id="PTHR46462">
    <property type="entry name" value="UPSET, ISOFORM A"/>
    <property type="match status" value="1"/>
</dbReference>
<dbReference type="Proteomes" id="UP000192223">
    <property type="component" value="Unplaced"/>
</dbReference>
<feature type="region of interest" description="Disordered" evidence="6">
    <location>
        <begin position="1"/>
        <end position="68"/>
    </location>
</feature>
<feature type="region of interest" description="Disordered" evidence="6">
    <location>
        <begin position="449"/>
        <end position="472"/>
    </location>
</feature>
<evidence type="ECO:0000313" key="10">
    <source>
        <dbReference type="RefSeq" id="XP_025831061.1"/>
    </source>
</evidence>
<gene>
    <name evidence="9 10" type="primary">LOC108740337</name>
</gene>
<dbReference type="SUPFAM" id="SSF57903">
    <property type="entry name" value="FYVE/PHD zinc finger"/>
    <property type="match status" value="1"/>
</dbReference>
<sequence>MSVCLESSSTLANQASSEKSENSKSSIVSTYPDEKEPSDVTSSDPSSNRNATKPLLSSSPTTTTTATTATAGNTLSSILQKTVTAATTVPPNNSLITVMNTQGPVAIVKSLNSPFPTNHHFTLVSSSPLTVSNGLGKQITVVPNPPYTLVRPQTNETVPMTVVQSSTTSVTEVVPKKTESATTSGCNEVTVAATVNNGSVVTTIPITALTHASAASASTIIEKPAIHNVFVKNSGSLSETAVANPAPLTGFGSTSNSGGGVPQAQKLLTATSFPPNNVLQNLNAPALLKSSTISKSIVPQQNSSKLKILGNVVVPTSSGVSTGSINTTLNTNNPNFVVNKTAAPVKYYPQQKVVTNANGTTKLLGKPSMPTLMKTSGNIGSIPSKTLPPPPPLGGIKPPKMMYPAQKGHIKTLPPLNNNNNNALKQNVGLKTIPPQYKGGTICGSGIPSQQVQRTSSGLRTIPPQRSPKGMGSINIAGTQLNKPNYIGKHAIQGQKLRSPPIGGGFGGHKAKANLKSTLAYNSSSDYTKMSVTATASAQSNQQMVYTQALTAQIIETLNQNNTIGGSYSCASGNLSGPGSVMGSRSRDAGLRYDGNYTYSNSAPPDYVTKIWFRAPETISRISPRIMDQKPQSGLDTLSLICQAVLLDHNYNATLPLEPVARPTSCNTTSPLQITGAPNGSLYSPGSGTRGRSSLASSNSTSVMSTSSSTLVPSMSSSGPLQDDDVASDISCGSERRPETEGEETDTAPEAEAVTSNDVDHYGDYVNRCVCGYDHDDGYMIECDRCKVWQHVRCVVKTKKVPEDFLCEICDSTKVVDRAKAQLLQQQYLKDRGDPRFQKDLRLQQKLKEAVSDSDSSDAEPSSTHGNSVVNKGRNFNNRKRDLHKNNIHQRRERPARRPIKKERKMTKRKAKAQTRQHHNQQQQHHHNSEDEKSTAGAIAVAADTWPSSQLPQLRQWIENYEEAVTNHYSPELRARVSNIRINGAHSDLTAQFDCSVHKCRVQTQPLTGLKLLVSTATMGPNTPIVELRGKYMLSTQHRSSAPHHGSGALNTRQHSQRPGPFLFFYRLHKDNTEVCVDTRTYGNDARFIRRSCKPNSELRHCIEKGVLHLYIVTIANVEKNMELTIKHESHDLAVVGTTYIACACGKPDECTVNKSGAPSSTTATSGTTVRRNGENANESTNHRKRRGRRTVSSTSEHDHSFSAPPVIVPSAKVKEEKVPLPSPPLHVKVEEDSKLTKEEKKSALVSDDIVKVKTEDVKQEPSSENEPYLNEKEKVEIKQEDTDEEEDDKETHNNYSSSVTTRRSSAYQNQQQHQNKSESSEEKTPSKEQQTKEDKKKLSREERKLEAIMKAFERMEKQQQRKQEHQAKQAAAHHKRESDPVPSLAREDDKSTASNINEHLHQQQKMKRRRRKGRARTTSTNSQSHSQQRRSNRVNSADSSYVTSSDETTQMLLSPNSDNNNSHSNQANIKESLNSPDKAAGLLLALANGDTSHRNEPKSPIRDGDSSSNSVHSSPETPLSSACLLVAAAVEPLEPGFKFPKTKKKGLMNEWLNKSPECIQSASSISPSSLTPHITTPPDCGFYENAASFYGSTKGLVAFSQAASYCDNSQPHGNAKKRWLRQAISESPMGGESPPLSEAVAPPKKRKLPRESLSNDASPPTTPTSTSAPVSLGSSDSQMADQEGRVEIVLSGTDEDSPPTVLESDAVLKKRAAEMQEEFGNCVRLPESQDGSTSPLKVSTVTTSNNARLCSMDPRLSRHIFNNSDHLVGTVEKTLSIFGFQDKKPEPILPTKRKLSITEYRQRKKLTVNEKAEEEKDNAKSKEEDGNTGSTAYTSIPSMRQRSDSTSSATSFMSSDEELHLNELPQKPLSAFNSEPTELEKTRESVSLRLKKAFGLSVDEDPRKTTLNVEALLNCDLSLPSKTTVPLASPTFPIPGSGDTTSISTFPIHSSSFHSTEPSVIVEAPLPPNDEEVDETSVQPPPPPSPPPPTQTTSPKTEQTFDIKDEVDTTEDSSIPDMSDVTKVEDILVNEKLEEEKSKKEEQQLQQPDNDDEVEIKPDMLYSPDDEEEMKTEDEEEEQEQEREVVDEEMVEVPQSVKSDVMIPKMEKYEEVESTNYVPPFNNPLYPNSSTFSFGSVIDDDAPYEGRNPSPPPELSSNGVTGSYSIP</sequence>
<dbReference type="InterPro" id="IPR019787">
    <property type="entry name" value="Znf_PHD-finger"/>
</dbReference>
<feature type="compositionally biased region" description="Polar residues" evidence="6">
    <location>
        <begin position="666"/>
        <end position="692"/>
    </location>
</feature>
<dbReference type="InterPro" id="IPR046341">
    <property type="entry name" value="SET_dom_sf"/>
</dbReference>
<feature type="compositionally biased region" description="Basic and acidic residues" evidence="6">
    <location>
        <begin position="1228"/>
        <end position="1262"/>
    </location>
</feature>
<dbReference type="GO" id="GO:0008757">
    <property type="term" value="F:S-adenosylmethionine-dependent methyltransferase activity"/>
    <property type="evidence" value="ECO:0007669"/>
    <property type="project" value="UniProtKB-ARBA"/>
</dbReference>
<dbReference type="GO" id="GO:0070210">
    <property type="term" value="C:Rpd3L-Expanded complex"/>
    <property type="evidence" value="ECO:0007669"/>
    <property type="project" value="TreeGrafter"/>
</dbReference>
<feature type="compositionally biased region" description="Polar residues" evidence="6">
    <location>
        <begin position="39"/>
        <end position="60"/>
    </location>
</feature>
<feature type="region of interest" description="Disordered" evidence="6">
    <location>
        <begin position="1627"/>
        <end position="1681"/>
    </location>
</feature>
<dbReference type="InterPro" id="IPR001214">
    <property type="entry name" value="SET_dom"/>
</dbReference>
<dbReference type="Gene3D" id="3.30.40.10">
    <property type="entry name" value="Zinc/RING finger domain, C3HC4 (zinc finger)"/>
    <property type="match status" value="1"/>
</dbReference>
<dbReference type="RefSeq" id="XP_025831060.1">
    <property type="nucleotide sequence ID" value="XM_025975275.1"/>
</dbReference>
<feature type="region of interest" description="Disordered" evidence="6">
    <location>
        <begin position="666"/>
        <end position="753"/>
    </location>
</feature>
<feature type="compositionally biased region" description="Basic and acidic residues" evidence="6">
    <location>
        <begin position="1492"/>
        <end position="1506"/>
    </location>
</feature>
<dbReference type="InterPro" id="IPR019786">
    <property type="entry name" value="Zinc_finger_PHD-type_CS"/>
</dbReference>
<name>A0A7F5R0B0_AGRPL</name>
<dbReference type="OrthoDB" id="1928087at2759"/>
<feature type="compositionally biased region" description="Polar residues" evidence="6">
    <location>
        <begin position="1828"/>
        <end position="1841"/>
    </location>
</feature>
<feature type="compositionally biased region" description="Basic and acidic residues" evidence="6">
    <location>
        <begin position="1316"/>
        <end position="1368"/>
    </location>
</feature>
<reference evidence="9 10" key="1">
    <citation type="submission" date="2025-04" db="UniProtKB">
        <authorList>
            <consortium name="RefSeq"/>
        </authorList>
    </citation>
    <scope>IDENTIFICATION</scope>
    <source>
        <tissue evidence="9 10">Entire body</tissue>
    </source>
</reference>
<dbReference type="InterPro" id="IPR001965">
    <property type="entry name" value="Znf_PHD"/>
</dbReference>
<feature type="region of interest" description="Disordered" evidence="6">
    <location>
        <begin position="1036"/>
        <end position="1055"/>
    </location>
</feature>
<dbReference type="SUPFAM" id="SSF82199">
    <property type="entry name" value="SET domain"/>
    <property type="match status" value="1"/>
</dbReference>
<feature type="compositionally biased region" description="Low complexity" evidence="6">
    <location>
        <begin position="1455"/>
        <end position="1469"/>
    </location>
</feature>
<organism evidence="8 9">
    <name type="scientific">Agrilus planipennis</name>
    <name type="common">Emerald ash borer</name>
    <name type="synonym">Agrilus marcopoli</name>
    <dbReference type="NCBI Taxonomy" id="224129"/>
    <lineage>
        <taxon>Eukaryota</taxon>
        <taxon>Metazoa</taxon>
        <taxon>Ecdysozoa</taxon>
        <taxon>Arthropoda</taxon>
        <taxon>Hexapoda</taxon>
        <taxon>Insecta</taxon>
        <taxon>Pterygota</taxon>
        <taxon>Neoptera</taxon>
        <taxon>Endopterygota</taxon>
        <taxon>Coleoptera</taxon>
        <taxon>Polyphaga</taxon>
        <taxon>Elateriformia</taxon>
        <taxon>Buprestoidea</taxon>
        <taxon>Buprestidae</taxon>
        <taxon>Agrilinae</taxon>
        <taxon>Agrilus</taxon>
    </lineage>
</organism>
<evidence type="ECO:0000256" key="6">
    <source>
        <dbReference type="SAM" id="MobiDB-lite"/>
    </source>
</evidence>
<dbReference type="Pfam" id="PF20826">
    <property type="entry name" value="PHD_5"/>
    <property type="match status" value="1"/>
</dbReference>
<evidence type="ECO:0000259" key="7">
    <source>
        <dbReference type="PROSITE" id="PS50016"/>
    </source>
</evidence>
<dbReference type="SMART" id="SM00249">
    <property type="entry name" value="PHD"/>
    <property type="match status" value="1"/>
</dbReference>
<evidence type="ECO:0000313" key="8">
    <source>
        <dbReference type="Proteomes" id="UP000192223"/>
    </source>
</evidence>
<feature type="domain" description="PHD-type" evidence="7">
    <location>
        <begin position="766"/>
        <end position="813"/>
    </location>
</feature>
<dbReference type="GO" id="GO:0006355">
    <property type="term" value="P:regulation of DNA-templated transcription"/>
    <property type="evidence" value="ECO:0007669"/>
    <property type="project" value="TreeGrafter"/>
</dbReference>
<dbReference type="KEGG" id="apln:108740337"/>
<evidence type="ECO:0000256" key="5">
    <source>
        <dbReference type="PROSITE-ProRule" id="PRU00146"/>
    </source>
</evidence>
<evidence type="ECO:0000256" key="3">
    <source>
        <dbReference type="ARBA" id="ARBA00022833"/>
    </source>
</evidence>
<keyword evidence="3" id="KW-0862">Zinc</keyword>
<feature type="compositionally biased region" description="Low complexity" evidence="6">
    <location>
        <begin position="1156"/>
        <end position="1169"/>
    </location>
</feature>
<feature type="region of interest" description="Disordered" evidence="6">
    <location>
        <begin position="1154"/>
        <end position="1517"/>
    </location>
</feature>
<dbReference type="PROSITE" id="PS50016">
    <property type="entry name" value="ZF_PHD_2"/>
    <property type="match status" value="1"/>
</dbReference>
<feature type="compositionally biased region" description="Polar residues" evidence="6">
    <location>
        <begin position="864"/>
        <end position="876"/>
    </location>
</feature>
<feature type="compositionally biased region" description="Low complexity" evidence="6">
    <location>
        <begin position="693"/>
        <end position="718"/>
    </location>
</feature>
<dbReference type="GO" id="GO:0008276">
    <property type="term" value="F:protein methyltransferase activity"/>
    <property type="evidence" value="ECO:0007669"/>
    <property type="project" value="UniProtKB-ARBA"/>
</dbReference>
<dbReference type="InterPro" id="IPR011011">
    <property type="entry name" value="Znf_FYVE_PHD"/>
</dbReference>
<dbReference type="GeneID" id="108740337"/>
<dbReference type="PANTHER" id="PTHR46462:SF3">
    <property type="entry name" value="UPSET, ISOFORM A"/>
    <property type="match status" value="1"/>
</dbReference>
<feature type="compositionally biased region" description="Polar residues" evidence="6">
    <location>
        <begin position="1438"/>
        <end position="1454"/>
    </location>
</feature>
<evidence type="ECO:0000256" key="4">
    <source>
        <dbReference type="ARBA" id="ARBA00022853"/>
    </source>
</evidence>
<keyword evidence="4" id="KW-0156">Chromatin regulator</keyword>
<accession>A0A7F5R0B0</accession>
<feature type="compositionally biased region" description="Low complexity" evidence="6">
    <location>
        <begin position="1507"/>
        <end position="1517"/>
    </location>
</feature>
<feature type="region of interest" description="Disordered" evidence="6">
    <location>
        <begin position="2133"/>
        <end position="2168"/>
    </location>
</feature>
<evidence type="ECO:0000313" key="9">
    <source>
        <dbReference type="RefSeq" id="XP_025831060.1"/>
    </source>
</evidence>
<evidence type="ECO:0000256" key="1">
    <source>
        <dbReference type="ARBA" id="ARBA00022723"/>
    </source>
</evidence>
<feature type="compositionally biased region" description="Basic residues" evidence="6">
    <location>
        <begin position="1403"/>
        <end position="1416"/>
    </location>
</feature>
<proteinExistence type="predicted"/>
<evidence type="ECO:0000256" key="2">
    <source>
        <dbReference type="ARBA" id="ARBA00022771"/>
    </source>
</evidence>
<dbReference type="GO" id="GO:0006325">
    <property type="term" value="P:chromatin organization"/>
    <property type="evidence" value="ECO:0007669"/>
    <property type="project" value="UniProtKB-KW"/>
</dbReference>
<feature type="compositionally biased region" description="Low complexity" evidence="6">
    <location>
        <begin position="1417"/>
        <end position="1427"/>
    </location>
</feature>
<dbReference type="GO" id="GO:0008270">
    <property type="term" value="F:zinc ion binding"/>
    <property type="evidence" value="ECO:0007669"/>
    <property type="project" value="UniProtKB-KW"/>
</dbReference>
<feature type="compositionally biased region" description="Polar residues" evidence="6">
    <location>
        <begin position="1294"/>
        <end position="1315"/>
    </location>
</feature>
<feature type="compositionally biased region" description="Polar residues" evidence="6">
    <location>
        <begin position="449"/>
        <end position="459"/>
    </location>
</feature>
<dbReference type="Pfam" id="PF00856">
    <property type="entry name" value="SET"/>
    <property type="match status" value="1"/>
</dbReference>
<feature type="compositionally biased region" description="Polar residues" evidence="6">
    <location>
        <begin position="1"/>
        <end position="15"/>
    </location>
</feature>
<keyword evidence="1" id="KW-0479">Metal-binding</keyword>
<feature type="compositionally biased region" description="Basic and acidic residues" evidence="6">
    <location>
        <begin position="1270"/>
        <end position="1281"/>
    </location>
</feature>
<feature type="compositionally biased region" description="Polar residues" evidence="6">
    <location>
        <begin position="2156"/>
        <end position="2168"/>
    </location>
</feature>
<dbReference type="SMART" id="SM00317">
    <property type="entry name" value="SET"/>
    <property type="match status" value="1"/>
</dbReference>
<keyword evidence="2 5" id="KW-0863">Zinc-finger</keyword>
<feature type="region of interest" description="Disordered" evidence="6">
    <location>
        <begin position="1963"/>
        <end position="2099"/>
    </location>
</feature>
<feature type="region of interest" description="Disordered" evidence="6">
    <location>
        <begin position="1809"/>
        <end position="1884"/>
    </location>
</feature>
<feature type="compositionally biased region" description="Low complexity" evidence="6">
    <location>
        <begin position="1658"/>
        <end position="1672"/>
    </location>
</feature>
<dbReference type="InterPro" id="IPR013083">
    <property type="entry name" value="Znf_RING/FYVE/PHD"/>
</dbReference>
<dbReference type="RefSeq" id="XP_025831061.1">
    <property type="nucleotide sequence ID" value="XM_025975276.1"/>
</dbReference>
<dbReference type="CDD" id="cd15550">
    <property type="entry name" value="PHD_MLL5"/>
    <property type="match status" value="1"/>
</dbReference>
<dbReference type="PROSITE" id="PS01359">
    <property type="entry name" value="ZF_PHD_1"/>
    <property type="match status" value="1"/>
</dbReference>
<feature type="compositionally biased region" description="Basic and acidic residues" evidence="6">
    <location>
        <begin position="2021"/>
        <end position="2044"/>
    </location>
</feature>
<feature type="compositionally biased region" description="Low complexity" evidence="6">
    <location>
        <begin position="1845"/>
        <end position="1855"/>
    </location>
</feature>
<dbReference type="Gene3D" id="2.170.270.10">
    <property type="entry name" value="SET domain"/>
    <property type="match status" value="1"/>
</dbReference>
<feature type="compositionally biased region" description="Pro residues" evidence="6">
    <location>
        <begin position="1980"/>
        <end position="1991"/>
    </location>
</feature>